<keyword evidence="4" id="KW-0804">Transcription</keyword>
<feature type="domain" description="Transcriptional regulator LacI/GalR-like sensor" evidence="5">
    <location>
        <begin position="35"/>
        <end position="125"/>
    </location>
</feature>
<accession>A0A645CDE4</accession>
<comment type="caution">
    <text evidence="6">The sequence shown here is derived from an EMBL/GenBank/DDBJ whole genome shotgun (WGS) entry which is preliminary data.</text>
</comment>
<dbReference type="EMBL" id="VSSQ01026261">
    <property type="protein sequence ID" value="MPM74892.1"/>
    <property type="molecule type" value="Genomic_DNA"/>
</dbReference>
<sequence>MSVPVDENLCVDTKVSFISAKEVISKLINDHISFDGVFANNDIMAMGAMQALRDNGIEIGKEVKIVGFDNISLTEICSPPMTTISQDVVKLAQRSVDELLKLIQNQSKGGDVIVIPVELVKRQTT</sequence>
<proteinExistence type="predicted"/>
<reference evidence="6" key="1">
    <citation type="submission" date="2019-08" db="EMBL/GenBank/DDBJ databases">
        <authorList>
            <person name="Kucharzyk K."/>
            <person name="Murdoch R.W."/>
            <person name="Higgins S."/>
            <person name="Loffler F."/>
        </authorList>
    </citation>
    <scope>NUCLEOTIDE SEQUENCE</scope>
</reference>
<name>A0A645CDE4_9ZZZZ</name>
<dbReference type="InterPro" id="IPR028082">
    <property type="entry name" value="Peripla_BP_I"/>
</dbReference>
<evidence type="ECO:0000256" key="2">
    <source>
        <dbReference type="ARBA" id="ARBA00023015"/>
    </source>
</evidence>
<dbReference type="GO" id="GO:0003700">
    <property type="term" value="F:DNA-binding transcription factor activity"/>
    <property type="evidence" value="ECO:0007669"/>
    <property type="project" value="TreeGrafter"/>
</dbReference>
<dbReference type="Gene3D" id="3.40.50.2300">
    <property type="match status" value="1"/>
</dbReference>
<evidence type="ECO:0000313" key="6">
    <source>
        <dbReference type="EMBL" id="MPM74892.1"/>
    </source>
</evidence>
<evidence type="ECO:0000256" key="3">
    <source>
        <dbReference type="ARBA" id="ARBA00023125"/>
    </source>
</evidence>
<organism evidence="6">
    <name type="scientific">bioreactor metagenome</name>
    <dbReference type="NCBI Taxonomy" id="1076179"/>
    <lineage>
        <taxon>unclassified sequences</taxon>
        <taxon>metagenomes</taxon>
        <taxon>ecological metagenomes</taxon>
    </lineage>
</organism>
<keyword evidence="2" id="KW-0805">Transcription regulation</keyword>
<evidence type="ECO:0000259" key="5">
    <source>
        <dbReference type="Pfam" id="PF13377"/>
    </source>
</evidence>
<dbReference type="PANTHER" id="PTHR30146:SF95">
    <property type="entry name" value="RIBOSE OPERON REPRESSOR"/>
    <property type="match status" value="1"/>
</dbReference>
<dbReference type="SUPFAM" id="SSF53822">
    <property type="entry name" value="Periplasmic binding protein-like I"/>
    <property type="match status" value="1"/>
</dbReference>
<dbReference type="AlphaFoldDB" id="A0A645CDE4"/>
<gene>
    <name evidence="6" type="primary">degA_23</name>
    <name evidence="6" type="ORF">SDC9_121881</name>
</gene>
<dbReference type="InterPro" id="IPR046335">
    <property type="entry name" value="LacI/GalR-like_sensor"/>
</dbReference>
<keyword evidence="1" id="KW-0678">Repressor</keyword>
<keyword evidence="3" id="KW-0238">DNA-binding</keyword>
<protein>
    <submittedName>
        <fullName evidence="6">HTH-type transcriptional regulator DegA</fullName>
    </submittedName>
</protein>
<dbReference type="GO" id="GO:0000976">
    <property type="term" value="F:transcription cis-regulatory region binding"/>
    <property type="evidence" value="ECO:0007669"/>
    <property type="project" value="TreeGrafter"/>
</dbReference>
<evidence type="ECO:0000256" key="4">
    <source>
        <dbReference type="ARBA" id="ARBA00023163"/>
    </source>
</evidence>
<dbReference type="Pfam" id="PF13377">
    <property type="entry name" value="Peripla_BP_3"/>
    <property type="match status" value="1"/>
</dbReference>
<evidence type="ECO:0000256" key="1">
    <source>
        <dbReference type="ARBA" id="ARBA00022491"/>
    </source>
</evidence>
<dbReference type="PANTHER" id="PTHR30146">
    <property type="entry name" value="LACI-RELATED TRANSCRIPTIONAL REPRESSOR"/>
    <property type="match status" value="1"/>
</dbReference>